<feature type="region of interest" description="Disordered" evidence="9">
    <location>
        <begin position="1"/>
        <end position="45"/>
    </location>
</feature>
<dbReference type="InterPro" id="IPR036390">
    <property type="entry name" value="WH_DNA-bd_sf"/>
</dbReference>
<keyword evidence="1" id="KW-0158">Chromosome</keyword>
<dbReference type="GO" id="GO:0006334">
    <property type="term" value="P:nucleosome assembly"/>
    <property type="evidence" value="ECO:0007669"/>
    <property type="project" value="InterPro"/>
</dbReference>
<dbReference type="PROSITE" id="PS51504">
    <property type="entry name" value="H15"/>
    <property type="match status" value="1"/>
</dbReference>
<dbReference type="AlphaFoldDB" id="A0A8C0NY46"/>
<feature type="domain" description="H15" evidence="10">
    <location>
        <begin position="45"/>
        <end position="123"/>
    </location>
</feature>
<dbReference type="Pfam" id="PF00538">
    <property type="entry name" value="Linker_histone"/>
    <property type="match status" value="1"/>
</dbReference>
<organism evidence="11 12">
    <name type="scientific">Canis lupus familiaris</name>
    <name type="common">Dog</name>
    <name type="synonym">Canis familiaris</name>
    <dbReference type="NCBI Taxonomy" id="9615"/>
    <lineage>
        <taxon>Eukaryota</taxon>
        <taxon>Metazoa</taxon>
        <taxon>Chordata</taxon>
        <taxon>Craniata</taxon>
        <taxon>Vertebrata</taxon>
        <taxon>Euteleostomi</taxon>
        <taxon>Mammalia</taxon>
        <taxon>Eutheria</taxon>
        <taxon>Laurasiatheria</taxon>
        <taxon>Carnivora</taxon>
        <taxon>Caniformia</taxon>
        <taxon>Canidae</taxon>
        <taxon>Canis</taxon>
    </lineage>
</organism>
<dbReference type="GO" id="GO:0030527">
    <property type="term" value="F:structural constituent of chromatin"/>
    <property type="evidence" value="ECO:0007669"/>
    <property type="project" value="UniProtKB-ARBA"/>
</dbReference>
<comment type="function">
    <text evidence="4">May play a key role in the control of gene expression during oogenesis and early embryogenesis, presumably through the perturbation of chromatin structure. Essential for meiotic maturation of germinal vesicle-stage oocytes. The somatic type linker histone H1c is rapidly replaced by H1oo in a donor nucleus transplanted into an oocyte. The greater mobility of H1oo as compared to H1c may contribute to this rapid replacement and increased instability of the embryonic chromatin structure. The rapid replacement of H1c with H1oo may play an important role in nuclear remodeling.</text>
</comment>
<dbReference type="FunFam" id="1.10.10.10:FF:000393">
    <property type="entry name" value="Oocyte-specific H1 histone"/>
    <property type="match status" value="1"/>
</dbReference>
<evidence type="ECO:0000256" key="4">
    <source>
        <dbReference type="ARBA" id="ARBA00056213"/>
    </source>
</evidence>
<evidence type="ECO:0000259" key="10">
    <source>
        <dbReference type="PROSITE" id="PS51504"/>
    </source>
</evidence>
<dbReference type="Proteomes" id="UP000694429">
    <property type="component" value="Chromosome 20"/>
</dbReference>
<dbReference type="InterPro" id="IPR036388">
    <property type="entry name" value="WH-like_DNA-bd_sf"/>
</dbReference>
<evidence type="ECO:0000256" key="1">
    <source>
        <dbReference type="ARBA" id="ARBA00022454"/>
    </source>
</evidence>
<sequence>MAPGSIASSDISTSSTSSTSTEGSSVVSGSEKPGPSRGVGRVGRRHPPVLRMVLEALQAGEQRRGTSVAAIKVYILQKYPTVDVIRLKYLLKQALATGMHRGLLVRPTNSKAKGATGSFKVSLLGLDSGAGGGQGGRDWAPEWEPPSRLLPGPWVLAPAQRLFFPHLLSLSSLCLLGDALSSRELSGVPRLRPCRGQFPGCAHFHPCHVCSVTRDCVQCAHFWVPSAHSSSLELFTTDKAHPTRRSRRSQLGLHLRALWLQTPGLQTRAGTSQSHNILPFPRGGSRKGGIQGHLELRADWAQN</sequence>
<evidence type="ECO:0000256" key="9">
    <source>
        <dbReference type="SAM" id="MobiDB-lite"/>
    </source>
</evidence>
<dbReference type="GO" id="GO:0000786">
    <property type="term" value="C:nucleosome"/>
    <property type="evidence" value="ECO:0007669"/>
    <property type="project" value="InterPro"/>
</dbReference>
<evidence type="ECO:0000256" key="2">
    <source>
        <dbReference type="ARBA" id="ARBA00023125"/>
    </source>
</evidence>
<reference evidence="11" key="1">
    <citation type="submission" date="2019-03" db="EMBL/GenBank/DDBJ databases">
        <authorList>
            <person name="Warren W.C."/>
            <person name="Johnson G.S."/>
        </authorList>
    </citation>
    <scope>NUCLEOTIDE SEQUENCE [LARGE SCALE GENOMIC DNA]</scope>
    <source>
        <strain evidence="11">Basenji</strain>
    </source>
</reference>
<dbReference type="SMART" id="SM00526">
    <property type="entry name" value="H15"/>
    <property type="match status" value="1"/>
</dbReference>
<evidence type="ECO:0000256" key="7">
    <source>
        <dbReference type="ARBA" id="ARBA00078520"/>
    </source>
</evidence>
<dbReference type="GO" id="GO:0003677">
    <property type="term" value="F:DNA binding"/>
    <property type="evidence" value="ECO:0007669"/>
    <property type="project" value="UniProtKB-KW"/>
</dbReference>
<evidence type="ECO:0000256" key="3">
    <source>
        <dbReference type="ARBA" id="ARBA00023242"/>
    </source>
</evidence>
<evidence type="ECO:0000256" key="8">
    <source>
        <dbReference type="ARBA" id="ARBA00080360"/>
    </source>
</evidence>
<dbReference type="GO" id="GO:0005634">
    <property type="term" value="C:nucleus"/>
    <property type="evidence" value="ECO:0007669"/>
    <property type="project" value="UniProtKB-ARBA"/>
</dbReference>
<feature type="compositionally biased region" description="Low complexity" evidence="9">
    <location>
        <begin position="1"/>
        <end position="39"/>
    </location>
</feature>
<dbReference type="SUPFAM" id="SSF46785">
    <property type="entry name" value="Winged helix' DNA-binding domain"/>
    <property type="match status" value="1"/>
</dbReference>
<accession>A0A8C0NY46</accession>
<dbReference type="Gene3D" id="1.10.10.10">
    <property type="entry name" value="Winged helix-like DNA-binding domain superfamily/Winged helix DNA-binding domain"/>
    <property type="match status" value="1"/>
</dbReference>
<evidence type="ECO:0000256" key="6">
    <source>
        <dbReference type="ARBA" id="ARBA00078404"/>
    </source>
</evidence>
<dbReference type="CDD" id="cd00073">
    <property type="entry name" value="H15"/>
    <property type="match status" value="1"/>
</dbReference>
<dbReference type="InterPro" id="IPR005818">
    <property type="entry name" value="Histone_H1/H5_H15"/>
</dbReference>
<evidence type="ECO:0000313" key="12">
    <source>
        <dbReference type="Proteomes" id="UP000694429"/>
    </source>
</evidence>
<keyword evidence="3" id="KW-0539">Nucleus</keyword>
<dbReference type="Ensembl" id="ENSCAFT00030039063.1">
    <property type="protein sequence ID" value="ENSCAFP00030034071.1"/>
    <property type="gene ID" value="ENSCAFG00030021288.1"/>
</dbReference>
<evidence type="ECO:0000313" key="11">
    <source>
        <dbReference type="Ensembl" id="ENSCAFP00030034071.1"/>
    </source>
</evidence>
<keyword evidence="2" id="KW-0238">DNA-binding</keyword>
<reference evidence="11" key="2">
    <citation type="submission" date="2025-08" db="UniProtKB">
        <authorList>
            <consortium name="Ensembl"/>
        </authorList>
    </citation>
    <scope>IDENTIFICATION</scope>
</reference>
<proteinExistence type="predicted"/>
<evidence type="ECO:0000256" key="5">
    <source>
        <dbReference type="ARBA" id="ARBA00073462"/>
    </source>
</evidence>
<protein>
    <recommendedName>
        <fullName evidence="5">Histone H1.8</fullName>
    </recommendedName>
    <alternativeName>
        <fullName evidence="8">Histone H1oo</fullName>
    </alternativeName>
    <alternativeName>
        <fullName evidence="6">Oocyte-specific histone H1</fullName>
    </alternativeName>
    <alternativeName>
        <fullName evidence="7">Oocyte-specific linker histone H1</fullName>
    </alternativeName>
</protein>
<name>A0A8C0NY46_CANLF</name>
<feature type="region of interest" description="Disordered" evidence="9">
    <location>
        <begin position="270"/>
        <end position="289"/>
    </location>
</feature>